<dbReference type="Proteomes" id="UP000077628">
    <property type="component" value="Unassembled WGS sequence"/>
</dbReference>
<accession>A0A177NV88</accession>
<comment type="caution">
    <text evidence="1">The sequence shown here is derived from an EMBL/GenBank/DDBJ whole genome shotgun (WGS) entry which is preliminary data.</text>
</comment>
<gene>
    <name evidence="1" type="ORF">A1355_22955</name>
</gene>
<protein>
    <submittedName>
        <fullName evidence="1">Competence protein ComFB</fullName>
    </submittedName>
</protein>
<sequence>MLNIVNYYEQLVVDRLWKMAESGELPEGGGLREDVACLALNRLTPCYVRNPIDKGIHVDDSQYQRMTANVEAAIAEAVKQVLDRPRSDREAS</sequence>
<dbReference type="EMBL" id="LUUK01000090">
    <property type="protein sequence ID" value="OAI21851.1"/>
    <property type="molecule type" value="Genomic_DNA"/>
</dbReference>
<dbReference type="RefSeq" id="WP_064026734.1">
    <property type="nucleotide sequence ID" value="NZ_LUUK01000090.1"/>
</dbReference>
<reference evidence="2" key="1">
    <citation type="submission" date="2016-03" db="EMBL/GenBank/DDBJ databases">
        <authorList>
            <person name="Heylen K."/>
            <person name="De Vos P."/>
            <person name="Vekeman B."/>
        </authorList>
    </citation>
    <scope>NUCLEOTIDE SEQUENCE [LARGE SCALE GENOMIC DNA]</scope>
    <source>
        <strain evidence="2">R-45383</strain>
    </source>
</reference>
<dbReference type="OrthoDB" id="5895647at2"/>
<evidence type="ECO:0000313" key="2">
    <source>
        <dbReference type="Proteomes" id="UP000077628"/>
    </source>
</evidence>
<keyword evidence="2" id="KW-1185">Reference proteome</keyword>
<organism evidence="1 2">
    <name type="scientific">Methylomonas koyamae</name>
    <dbReference type="NCBI Taxonomy" id="702114"/>
    <lineage>
        <taxon>Bacteria</taxon>
        <taxon>Pseudomonadati</taxon>
        <taxon>Pseudomonadota</taxon>
        <taxon>Gammaproteobacteria</taxon>
        <taxon>Methylococcales</taxon>
        <taxon>Methylococcaceae</taxon>
        <taxon>Methylomonas</taxon>
    </lineage>
</organism>
<evidence type="ECO:0000313" key="1">
    <source>
        <dbReference type="EMBL" id="OAI21851.1"/>
    </source>
</evidence>
<name>A0A177NV88_9GAMM</name>
<dbReference type="Pfam" id="PF10719">
    <property type="entry name" value="ComFB"/>
    <property type="match status" value="1"/>
</dbReference>
<dbReference type="AlphaFoldDB" id="A0A177NV88"/>
<dbReference type="STRING" id="702114.A1355_22955"/>
<proteinExistence type="predicted"/>
<dbReference type="InterPro" id="IPR019657">
    <property type="entry name" value="ComFB"/>
</dbReference>